<keyword evidence="11" id="KW-1185">Reference proteome</keyword>
<dbReference type="STRING" id="22663.A0A2I0IEB2"/>
<keyword evidence="5" id="KW-0418">Kinase</keyword>
<dbReference type="PANTHER" id="PTHR45631">
    <property type="entry name" value="OS07G0107800 PROTEIN-RELATED"/>
    <property type="match status" value="1"/>
</dbReference>
<accession>A0A2I0IEB2</accession>
<dbReference type="GO" id="GO:0004674">
    <property type="term" value="F:protein serine/threonine kinase activity"/>
    <property type="evidence" value="ECO:0007669"/>
    <property type="project" value="UniProtKB-KW"/>
</dbReference>
<dbReference type="SMART" id="SM00220">
    <property type="entry name" value="S_TKc"/>
    <property type="match status" value="1"/>
</dbReference>
<evidence type="ECO:0000313" key="11">
    <source>
        <dbReference type="Proteomes" id="UP000233551"/>
    </source>
</evidence>
<dbReference type="SUPFAM" id="SSF56112">
    <property type="entry name" value="Protein kinase-like (PK-like)"/>
    <property type="match status" value="1"/>
</dbReference>
<evidence type="ECO:0000259" key="9">
    <source>
        <dbReference type="PROSITE" id="PS50011"/>
    </source>
</evidence>
<dbReference type="InterPro" id="IPR008271">
    <property type="entry name" value="Ser/Thr_kinase_AS"/>
</dbReference>
<dbReference type="Pfam" id="PF07714">
    <property type="entry name" value="PK_Tyr_Ser-Thr"/>
    <property type="match status" value="1"/>
</dbReference>
<organism evidence="10 11">
    <name type="scientific">Punica granatum</name>
    <name type="common">Pomegranate</name>
    <dbReference type="NCBI Taxonomy" id="22663"/>
    <lineage>
        <taxon>Eukaryota</taxon>
        <taxon>Viridiplantae</taxon>
        <taxon>Streptophyta</taxon>
        <taxon>Embryophyta</taxon>
        <taxon>Tracheophyta</taxon>
        <taxon>Spermatophyta</taxon>
        <taxon>Magnoliopsida</taxon>
        <taxon>eudicotyledons</taxon>
        <taxon>Gunneridae</taxon>
        <taxon>Pentapetalae</taxon>
        <taxon>rosids</taxon>
        <taxon>malvids</taxon>
        <taxon>Myrtales</taxon>
        <taxon>Lythraceae</taxon>
        <taxon>Punica</taxon>
    </lineage>
</organism>
<dbReference type="Gene3D" id="1.10.510.10">
    <property type="entry name" value="Transferase(Phosphotransferase) domain 1"/>
    <property type="match status" value="1"/>
</dbReference>
<dbReference type="GO" id="GO:0005524">
    <property type="term" value="F:ATP binding"/>
    <property type="evidence" value="ECO:0007669"/>
    <property type="project" value="UniProtKB-KW"/>
</dbReference>
<dbReference type="FunFam" id="1.10.510.10:FF:001023">
    <property type="entry name" value="Os07g0541700 protein"/>
    <property type="match status" value="1"/>
</dbReference>
<evidence type="ECO:0000256" key="2">
    <source>
        <dbReference type="ARBA" id="ARBA00022527"/>
    </source>
</evidence>
<dbReference type="InterPro" id="IPR011009">
    <property type="entry name" value="Kinase-like_dom_sf"/>
</dbReference>
<keyword evidence="2" id="KW-0723">Serine/threonine-protein kinase</keyword>
<dbReference type="AlphaFoldDB" id="A0A2I0IEB2"/>
<evidence type="ECO:0000256" key="4">
    <source>
        <dbReference type="ARBA" id="ARBA00022741"/>
    </source>
</evidence>
<name>A0A2I0IEB2_PUNGR</name>
<evidence type="ECO:0000256" key="1">
    <source>
        <dbReference type="ARBA" id="ARBA00012513"/>
    </source>
</evidence>
<comment type="catalytic activity">
    <reaction evidence="7">
        <text>L-threonyl-[protein] + ATP = O-phospho-L-threonyl-[protein] + ADP + H(+)</text>
        <dbReference type="Rhea" id="RHEA:46608"/>
        <dbReference type="Rhea" id="RHEA-COMP:11060"/>
        <dbReference type="Rhea" id="RHEA-COMP:11605"/>
        <dbReference type="ChEBI" id="CHEBI:15378"/>
        <dbReference type="ChEBI" id="CHEBI:30013"/>
        <dbReference type="ChEBI" id="CHEBI:30616"/>
        <dbReference type="ChEBI" id="CHEBI:61977"/>
        <dbReference type="ChEBI" id="CHEBI:456216"/>
        <dbReference type="EC" id="2.7.11.1"/>
    </reaction>
</comment>
<dbReference type="InterPro" id="IPR000719">
    <property type="entry name" value="Prot_kinase_dom"/>
</dbReference>
<keyword evidence="6" id="KW-0067">ATP-binding</keyword>
<feature type="domain" description="Protein kinase" evidence="9">
    <location>
        <begin position="1"/>
        <end position="124"/>
    </location>
</feature>
<gene>
    <name evidence="10" type="ORF">CRG98_037292</name>
</gene>
<dbReference type="InterPro" id="IPR001245">
    <property type="entry name" value="Ser-Thr/Tyr_kinase_cat_dom"/>
</dbReference>
<evidence type="ECO:0000256" key="5">
    <source>
        <dbReference type="ARBA" id="ARBA00022777"/>
    </source>
</evidence>
<sequence>MIVHHRNLVSLVGYCDDAENMALIYEFMENGDLRHHLSDQSSTYVLTWKDRLRIAVDAAQGLDYLHNGCKPPIIHRDLKTSNILLNESMQAKIADFGLSKAFAAENDSHISTRPAGTPGYLDPE</sequence>
<dbReference type="PANTHER" id="PTHR45631:SF202">
    <property type="entry name" value="SENESCENCE-INDUCED RECEPTOR-LIKE SERINE_THREONINE-PROTEIN KINASE"/>
    <property type="match status" value="1"/>
</dbReference>
<dbReference type="EC" id="2.7.11.1" evidence="1"/>
<dbReference type="Gene3D" id="3.30.200.20">
    <property type="entry name" value="Phosphorylase Kinase, domain 1"/>
    <property type="match status" value="1"/>
</dbReference>
<dbReference type="PROSITE" id="PS00108">
    <property type="entry name" value="PROTEIN_KINASE_ST"/>
    <property type="match status" value="1"/>
</dbReference>
<evidence type="ECO:0000313" key="10">
    <source>
        <dbReference type="EMBL" id="PKI42321.1"/>
    </source>
</evidence>
<proteinExistence type="predicted"/>
<comment type="catalytic activity">
    <reaction evidence="8">
        <text>L-seryl-[protein] + ATP = O-phospho-L-seryl-[protein] + ADP + H(+)</text>
        <dbReference type="Rhea" id="RHEA:17989"/>
        <dbReference type="Rhea" id="RHEA-COMP:9863"/>
        <dbReference type="Rhea" id="RHEA-COMP:11604"/>
        <dbReference type="ChEBI" id="CHEBI:15378"/>
        <dbReference type="ChEBI" id="CHEBI:29999"/>
        <dbReference type="ChEBI" id="CHEBI:30616"/>
        <dbReference type="ChEBI" id="CHEBI:83421"/>
        <dbReference type="ChEBI" id="CHEBI:456216"/>
        <dbReference type="EC" id="2.7.11.1"/>
    </reaction>
</comment>
<keyword evidence="4" id="KW-0547">Nucleotide-binding</keyword>
<reference evidence="10 11" key="1">
    <citation type="submission" date="2017-11" db="EMBL/GenBank/DDBJ databases">
        <title>De-novo sequencing of pomegranate (Punica granatum L.) genome.</title>
        <authorList>
            <person name="Akparov Z."/>
            <person name="Amiraslanov A."/>
            <person name="Hajiyeva S."/>
            <person name="Abbasov M."/>
            <person name="Kaur K."/>
            <person name="Hamwieh A."/>
            <person name="Solovyev V."/>
            <person name="Salamov A."/>
            <person name="Braich B."/>
            <person name="Kosarev P."/>
            <person name="Mahmoud A."/>
            <person name="Hajiyev E."/>
            <person name="Babayeva S."/>
            <person name="Izzatullayeva V."/>
            <person name="Mammadov A."/>
            <person name="Mammadov A."/>
            <person name="Sharifova S."/>
            <person name="Ojaghi J."/>
            <person name="Eynullazada K."/>
            <person name="Bayramov B."/>
            <person name="Abdulazimova A."/>
            <person name="Shahmuradov I."/>
        </authorList>
    </citation>
    <scope>NUCLEOTIDE SEQUENCE [LARGE SCALE GENOMIC DNA]</scope>
    <source>
        <strain evidence="11">cv. AG2017</strain>
        <tissue evidence="10">Leaf</tissue>
    </source>
</reference>
<evidence type="ECO:0000256" key="3">
    <source>
        <dbReference type="ARBA" id="ARBA00022679"/>
    </source>
</evidence>
<evidence type="ECO:0000256" key="6">
    <source>
        <dbReference type="ARBA" id="ARBA00022840"/>
    </source>
</evidence>
<evidence type="ECO:0000256" key="7">
    <source>
        <dbReference type="ARBA" id="ARBA00047899"/>
    </source>
</evidence>
<evidence type="ECO:0000256" key="8">
    <source>
        <dbReference type="ARBA" id="ARBA00048679"/>
    </source>
</evidence>
<keyword evidence="3" id="KW-0808">Transferase</keyword>
<dbReference type="PROSITE" id="PS50011">
    <property type="entry name" value="PROTEIN_KINASE_DOM"/>
    <property type="match status" value="1"/>
</dbReference>
<comment type="caution">
    <text evidence="10">The sequence shown here is derived from an EMBL/GenBank/DDBJ whole genome shotgun (WGS) entry which is preliminary data.</text>
</comment>
<dbReference type="EMBL" id="PGOL01003197">
    <property type="protein sequence ID" value="PKI42321.1"/>
    <property type="molecule type" value="Genomic_DNA"/>
</dbReference>
<dbReference type="Proteomes" id="UP000233551">
    <property type="component" value="Unassembled WGS sequence"/>
</dbReference>
<protein>
    <recommendedName>
        <fullName evidence="1">non-specific serine/threonine protein kinase</fullName>
        <ecNumber evidence="1">2.7.11.1</ecNumber>
    </recommendedName>
</protein>